<dbReference type="Proteomes" id="UP000321750">
    <property type="component" value="Unassembled WGS sequence"/>
</dbReference>
<gene>
    <name evidence="1" type="ORF">MGN01_16940</name>
</gene>
<comment type="caution">
    <text evidence="1">The sequence shown here is derived from an EMBL/GenBank/DDBJ whole genome shotgun (WGS) entry which is preliminary data.</text>
</comment>
<proteinExistence type="predicted"/>
<dbReference type="EMBL" id="BJZV01000007">
    <property type="protein sequence ID" value="GEP09849.1"/>
    <property type="molecule type" value="Genomic_DNA"/>
</dbReference>
<reference evidence="1 2" key="1">
    <citation type="submission" date="2019-07" db="EMBL/GenBank/DDBJ databases">
        <title>Whole genome shotgun sequence of Methylobacterium gnaphalii NBRC 107716.</title>
        <authorList>
            <person name="Hosoyama A."/>
            <person name="Uohara A."/>
            <person name="Ohji S."/>
            <person name="Ichikawa N."/>
        </authorList>
    </citation>
    <scope>NUCLEOTIDE SEQUENCE [LARGE SCALE GENOMIC DNA]</scope>
    <source>
        <strain evidence="1 2">NBRC 107716</strain>
    </source>
</reference>
<keyword evidence="2" id="KW-1185">Reference proteome</keyword>
<organism evidence="1 2">
    <name type="scientific">Methylobacterium gnaphalii</name>
    <dbReference type="NCBI Taxonomy" id="1010610"/>
    <lineage>
        <taxon>Bacteria</taxon>
        <taxon>Pseudomonadati</taxon>
        <taxon>Pseudomonadota</taxon>
        <taxon>Alphaproteobacteria</taxon>
        <taxon>Hyphomicrobiales</taxon>
        <taxon>Methylobacteriaceae</taxon>
        <taxon>Methylobacterium</taxon>
    </lineage>
</organism>
<protein>
    <submittedName>
        <fullName evidence="1">Uncharacterized protein</fullName>
    </submittedName>
</protein>
<dbReference type="AlphaFoldDB" id="A0A512JIR9"/>
<evidence type="ECO:0000313" key="2">
    <source>
        <dbReference type="Proteomes" id="UP000321750"/>
    </source>
</evidence>
<sequence>MSSVYDLPPNVQRVIARCRAGQTLVMSHDRGRRKSYALAPSGRAVETASAEAAIASPYMVPRADGLFGSDTPQSWSAR</sequence>
<name>A0A512JIR9_9HYPH</name>
<accession>A0A512JIR9</accession>
<evidence type="ECO:0000313" key="1">
    <source>
        <dbReference type="EMBL" id="GEP09849.1"/>
    </source>
</evidence>